<dbReference type="EMBL" id="CP011112">
    <property type="protein sequence ID" value="AKU17492.1"/>
    <property type="molecule type" value="Genomic_DNA"/>
</dbReference>
<evidence type="ECO:0000256" key="1">
    <source>
        <dbReference type="SAM" id="MobiDB-lite"/>
    </source>
</evidence>
<dbReference type="SUPFAM" id="SSF55729">
    <property type="entry name" value="Acyl-CoA N-acyltransferases (Nat)"/>
    <property type="match status" value="1"/>
</dbReference>
<reference evidence="3 4" key="1">
    <citation type="submission" date="2015-03" db="EMBL/GenBank/DDBJ databases">
        <title>Luteipulveratus halotolerans sp. nov., a novel actinobacterium (Dermacoccaceae) from Sarawak, Malaysia.</title>
        <authorList>
            <person name="Juboi H."/>
            <person name="Basik A."/>
            <person name="Shamsul S.S."/>
            <person name="Arnold P."/>
            <person name="Schmitt E.K."/>
            <person name="Sanglier J.-J."/>
            <person name="Yeo T."/>
        </authorList>
    </citation>
    <scope>NUCLEOTIDE SEQUENCE [LARGE SCALE GENOMIC DNA]</scope>
    <source>
        <strain evidence="3 4">MN07-A0370</strain>
    </source>
</reference>
<dbReference type="InterPro" id="IPR016181">
    <property type="entry name" value="Acyl_CoA_acyltransferase"/>
</dbReference>
<gene>
    <name evidence="3" type="ORF">VV02_19345</name>
</gene>
<dbReference type="RefSeq" id="WP_052594161.1">
    <property type="nucleotide sequence ID" value="NZ_CP011112.1"/>
</dbReference>
<dbReference type="Gene3D" id="3.40.630.30">
    <property type="match status" value="1"/>
</dbReference>
<name>A0A0K1JL92_9MICO</name>
<evidence type="ECO:0000313" key="3">
    <source>
        <dbReference type="EMBL" id="AKU17492.1"/>
    </source>
</evidence>
<dbReference type="AlphaFoldDB" id="A0A0K1JL92"/>
<dbReference type="KEGG" id="lmoi:VV02_19345"/>
<dbReference type="STRING" id="571913.VV02_19345"/>
<evidence type="ECO:0000313" key="4">
    <source>
        <dbReference type="Proteomes" id="UP000066480"/>
    </source>
</evidence>
<dbReference type="Proteomes" id="UP000066480">
    <property type="component" value="Chromosome"/>
</dbReference>
<accession>A0A0K1JL92</accession>
<dbReference type="InterPro" id="IPR000182">
    <property type="entry name" value="GNAT_dom"/>
</dbReference>
<dbReference type="Pfam" id="PF13508">
    <property type="entry name" value="Acetyltransf_7"/>
    <property type="match status" value="1"/>
</dbReference>
<keyword evidence="4" id="KW-1185">Reference proteome</keyword>
<feature type="domain" description="N-acetyltransferase" evidence="2">
    <location>
        <begin position="13"/>
        <end position="179"/>
    </location>
</feature>
<proteinExistence type="predicted"/>
<organism evidence="3 4">
    <name type="scientific">Luteipulveratus mongoliensis</name>
    <dbReference type="NCBI Taxonomy" id="571913"/>
    <lineage>
        <taxon>Bacteria</taxon>
        <taxon>Bacillati</taxon>
        <taxon>Actinomycetota</taxon>
        <taxon>Actinomycetes</taxon>
        <taxon>Micrococcales</taxon>
        <taxon>Dermacoccaceae</taxon>
        <taxon>Luteipulveratus</taxon>
    </lineage>
</organism>
<protein>
    <recommendedName>
        <fullName evidence="2">N-acetyltransferase domain-containing protein</fullName>
    </recommendedName>
</protein>
<feature type="region of interest" description="Disordered" evidence="1">
    <location>
        <begin position="159"/>
        <end position="179"/>
    </location>
</feature>
<dbReference type="PROSITE" id="PS51186">
    <property type="entry name" value="GNAT"/>
    <property type="match status" value="1"/>
</dbReference>
<evidence type="ECO:0000259" key="2">
    <source>
        <dbReference type="PROSITE" id="PS51186"/>
    </source>
</evidence>
<dbReference type="GO" id="GO:0016747">
    <property type="term" value="F:acyltransferase activity, transferring groups other than amino-acyl groups"/>
    <property type="evidence" value="ECO:0007669"/>
    <property type="project" value="InterPro"/>
</dbReference>
<sequence>MSSGNQEKDFRLYDVRAPRLDDAPEMGRLHVQVWREAYADSMPADYLAALNPADREAIWTKIAAEEAEGTAEQLGKVTRLATDRETGRLAGFATVAPARDDDAPLPIELWALNVLREFHGTGAAGQLLAATLGDRSAYLWVVEDNGRAQSFYRKYGFETDGGRSSHDASGAAEVRMVRA</sequence>